<dbReference type="InterPro" id="IPR003615">
    <property type="entry name" value="HNH_nuc"/>
</dbReference>
<dbReference type="Gene3D" id="3.10.450.50">
    <property type="match status" value="1"/>
</dbReference>
<dbReference type="RefSeq" id="WP_253965362.1">
    <property type="nucleotide sequence ID" value="NZ_JALHBS010000100.1"/>
</dbReference>
<keyword evidence="2" id="KW-1185">Reference proteome</keyword>
<proteinExistence type="predicted"/>
<dbReference type="CDD" id="cd00085">
    <property type="entry name" value="HNHc"/>
    <property type="match status" value="1"/>
</dbReference>
<organism evidence="1 2">
    <name type="scientific">Aurantimonas marianensis</name>
    <dbReference type="NCBI Taxonomy" id="2920428"/>
    <lineage>
        <taxon>Bacteria</taxon>
        <taxon>Pseudomonadati</taxon>
        <taxon>Pseudomonadota</taxon>
        <taxon>Alphaproteobacteria</taxon>
        <taxon>Hyphomicrobiales</taxon>
        <taxon>Aurantimonadaceae</taxon>
        <taxon>Aurantimonas</taxon>
    </lineage>
</organism>
<dbReference type="SUPFAM" id="SSF103642">
    <property type="entry name" value="Sec-C motif"/>
    <property type="match status" value="1"/>
</dbReference>
<evidence type="ECO:0000313" key="1">
    <source>
        <dbReference type="EMBL" id="MCP3056558.1"/>
    </source>
</evidence>
<dbReference type="Pfam" id="PF02810">
    <property type="entry name" value="SEC-C"/>
    <property type="match status" value="1"/>
</dbReference>
<name>A0A9X2KFK2_9HYPH</name>
<dbReference type="Proteomes" id="UP001155220">
    <property type="component" value="Unassembled WGS sequence"/>
</dbReference>
<gene>
    <name evidence="1" type="ORF">MJ956_15590</name>
</gene>
<protein>
    <submittedName>
        <fullName evidence="1">SEC-C domain-containing protein</fullName>
    </submittedName>
</protein>
<reference evidence="1" key="1">
    <citation type="submission" date="2022-03" db="EMBL/GenBank/DDBJ databases">
        <title>Aurantimonas Liuensis sp. Nov., isolated from the hadal seawater of the Mariana Trench.</title>
        <authorList>
            <person name="Liu R."/>
        </authorList>
    </citation>
    <scope>NUCLEOTIDE SEQUENCE</scope>
    <source>
        <strain evidence="1">LRZ36</strain>
    </source>
</reference>
<sequence length="266" mass="29905">MSGYRRPGTPADVERTLRQEAGFGCAKCGHPYIEYHHIVPFSEEEHFRAADMVALCGNCHPAVAGWGRDRQYEVKKNPHNAKSGIARGALEYDKRNLVFKVGGNWYENTPTILQFHDIPIISCHLEEGQAKISLNIMDDTGRIILSVKDNNIIFRINDLWDFEYRHNLATARYGARDVALKLDFRGQDATIEGKLWLGSQQALLRHDHTTLPGNNVFRGSRITNCGVGIQLGNPGVSPWAATKRNHLCPCGSGKRYKHCHGHPRIL</sequence>
<dbReference type="InterPro" id="IPR004027">
    <property type="entry name" value="SEC_C_motif"/>
</dbReference>
<dbReference type="EMBL" id="JALHBS010000100">
    <property type="protein sequence ID" value="MCP3056558.1"/>
    <property type="molecule type" value="Genomic_DNA"/>
</dbReference>
<accession>A0A9X2KFK2</accession>
<comment type="caution">
    <text evidence="1">The sequence shown here is derived from an EMBL/GenBank/DDBJ whole genome shotgun (WGS) entry which is preliminary data.</text>
</comment>
<evidence type="ECO:0000313" key="2">
    <source>
        <dbReference type="Proteomes" id="UP001155220"/>
    </source>
</evidence>
<dbReference type="AlphaFoldDB" id="A0A9X2KFK2"/>